<evidence type="ECO:0000259" key="6">
    <source>
        <dbReference type="PROSITE" id="PS50090"/>
    </source>
</evidence>
<dbReference type="InterPro" id="IPR001005">
    <property type="entry name" value="SANT/Myb"/>
</dbReference>
<comment type="caution">
    <text evidence="7">The sequence shown here is derived from an EMBL/GenBank/DDBJ whole genome shotgun (WGS) entry which is preliminary data.</text>
</comment>
<dbReference type="EMBL" id="PQIB02000001">
    <property type="protein sequence ID" value="RLN41937.1"/>
    <property type="molecule type" value="Genomic_DNA"/>
</dbReference>
<feature type="domain" description="Myb-like" evidence="6">
    <location>
        <begin position="1"/>
        <end position="50"/>
    </location>
</feature>
<dbReference type="InterPro" id="IPR044636">
    <property type="entry name" value="RADIALIS-like"/>
</dbReference>
<evidence type="ECO:0000313" key="8">
    <source>
        <dbReference type="Proteomes" id="UP000275267"/>
    </source>
</evidence>
<feature type="region of interest" description="Disordered" evidence="5">
    <location>
        <begin position="61"/>
        <end position="81"/>
    </location>
</feature>
<feature type="compositionally biased region" description="Low complexity" evidence="5">
    <location>
        <begin position="66"/>
        <end position="81"/>
    </location>
</feature>
<evidence type="ECO:0000256" key="2">
    <source>
        <dbReference type="ARBA" id="ARBA00023015"/>
    </source>
</evidence>
<dbReference type="Proteomes" id="UP000275267">
    <property type="component" value="Unassembled WGS sequence"/>
</dbReference>
<dbReference type="OrthoDB" id="118550at2759"/>
<keyword evidence="2" id="KW-0805">Transcription regulation</keyword>
<evidence type="ECO:0000256" key="5">
    <source>
        <dbReference type="SAM" id="MobiDB-lite"/>
    </source>
</evidence>
<evidence type="ECO:0000256" key="1">
    <source>
        <dbReference type="ARBA" id="ARBA00004123"/>
    </source>
</evidence>
<keyword evidence="8" id="KW-1185">Reference proteome</keyword>
<dbReference type="GO" id="GO:0005634">
    <property type="term" value="C:nucleus"/>
    <property type="evidence" value="ECO:0007669"/>
    <property type="project" value="UniProtKB-SubCell"/>
</dbReference>
<evidence type="ECO:0000256" key="4">
    <source>
        <dbReference type="ARBA" id="ARBA00023242"/>
    </source>
</evidence>
<dbReference type="InterPro" id="IPR009057">
    <property type="entry name" value="Homeodomain-like_sf"/>
</dbReference>
<name>A0A3L6TNS8_PANMI</name>
<keyword evidence="3" id="KW-0804">Transcription</keyword>
<dbReference type="Pfam" id="PF23082">
    <property type="entry name" value="Myb_DNA-binding_2"/>
    <property type="match status" value="1"/>
</dbReference>
<dbReference type="GO" id="GO:0003700">
    <property type="term" value="F:DNA-binding transcription factor activity"/>
    <property type="evidence" value="ECO:0007669"/>
    <property type="project" value="InterPro"/>
</dbReference>
<proteinExistence type="predicted"/>
<protein>
    <submittedName>
        <fullName evidence="7">MYB-like transcription factor DIVARICATA</fullName>
    </submittedName>
</protein>
<organism evidence="7 8">
    <name type="scientific">Panicum miliaceum</name>
    <name type="common">Proso millet</name>
    <name type="synonym">Broomcorn millet</name>
    <dbReference type="NCBI Taxonomy" id="4540"/>
    <lineage>
        <taxon>Eukaryota</taxon>
        <taxon>Viridiplantae</taxon>
        <taxon>Streptophyta</taxon>
        <taxon>Embryophyta</taxon>
        <taxon>Tracheophyta</taxon>
        <taxon>Spermatophyta</taxon>
        <taxon>Magnoliopsida</taxon>
        <taxon>Liliopsida</taxon>
        <taxon>Poales</taxon>
        <taxon>Poaceae</taxon>
        <taxon>PACMAD clade</taxon>
        <taxon>Panicoideae</taxon>
        <taxon>Panicodae</taxon>
        <taxon>Paniceae</taxon>
        <taxon>Panicinae</taxon>
        <taxon>Panicum</taxon>
        <taxon>Panicum sect. Panicum</taxon>
    </lineage>
</organism>
<dbReference type="AlphaFoldDB" id="A0A3L6TNS8"/>
<dbReference type="Gene3D" id="1.10.10.60">
    <property type="entry name" value="Homeodomain-like"/>
    <property type="match status" value="1"/>
</dbReference>
<dbReference type="FunFam" id="1.10.10.60:FF:000154">
    <property type="entry name" value="Transcription factor SRM1"/>
    <property type="match status" value="1"/>
</dbReference>
<dbReference type="STRING" id="4540.A0A3L6TNS8"/>
<dbReference type="PANTHER" id="PTHR43952:SF17">
    <property type="entry name" value="PROTEIN RADIALIS-LIKE 3"/>
    <property type="match status" value="1"/>
</dbReference>
<reference evidence="8" key="1">
    <citation type="journal article" date="2019" name="Nat. Commun.">
        <title>The genome of broomcorn millet.</title>
        <authorList>
            <person name="Zou C."/>
            <person name="Miki D."/>
            <person name="Li D."/>
            <person name="Tang Q."/>
            <person name="Xiao L."/>
            <person name="Rajput S."/>
            <person name="Deng P."/>
            <person name="Jia W."/>
            <person name="Huang R."/>
            <person name="Zhang M."/>
            <person name="Sun Y."/>
            <person name="Hu J."/>
            <person name="Fu X."/>
            <person name="Schnable P.S."/>
            <person name="Li F."/>
            <person name="Zhang H."/>
            <person name="Feng B."/>
            <person name="Zhu X."/>
            <person name="Liu R."/>
            <person name="Schnable J.C."/>
            <person name="Zhu J.-K."/>
            <person name="Zhang H."/>
        </authorList>
    </citation>
    <scope>NUCLEOTIDE SEQUENCE [LARGE SCALE GENOMIC DNA]</scope>
</reference>
<keyword evidence="4" id="KW-0539">Nucleus</keyword>
<sequence length="146" mass="16214">MSWSISENARFERALATYDEDTPGRWERVAAAVGGGKTADDARRHYAQLIVDVGDIESGGYDGYPNGRSGDARNGNRNSNRNFRLTVPSKEALMLVKTFCNWWIGKRPVKPNLIAQPTESRSAQLSTFTVLLQSSSQPIQLEIRAI</sequence>
<evidence type="ECO:0000313" key="7">
    <source>
        <dbReference type="EMBL" id="RLN41937.1"/>
    </source>
</evidence>
<dbReference type="PROSITE" id="PS50090">
    <property type="entry name" value="MYB_LIKE"/>
    <property type="match status" value="1"/>
</dbReference>
<comment type="subcellular location">
    <subcellularLocation>
        <location evidence="1">Nucleus</location>
    </subcellularLocation>
</comment>
<dbReference type="SUPFAM" id="SSF46689">
    <property type="entry name" value="Homeodomain-like"/>
    <property type="match status" value="1"/>
</dbReference>
<dbReference type="PANTHER" id="PTHR43952">
    <property type="entry name" value="MYB FAMILY TRANSCRIPTION FACTOR-RELATED"/>
    <property type="match status" value="1"/>
</dbReference>
<evidence type="ECO:0000256" key="3">
    <source>
        <dbReference type="ARBA" id="ARBA00023163"/>
    </source>
</evidence>
<accession>A0A3L6TNS8</accession>
<gene>
    <name evidence="7" type="ORF">C2845_PM01G09520</name>
</gene>